<sequence length="213" mass="23928">MWLVNKHKRHYSRIICWCKGHKAGYILSAASREFLASSCFTADAVALYLCLASCSLCHYALQYVTHGSTCFLTYCTLITVPVKDFIHIPIAVLCSDCKVRSNQSTAVNNSCCCTQKLYGCNLEGLAKAHCCKLNRAYILFFMQDTDCLTVKVNTRFFIKPKLNHIIIKPVSAYSFSHLHKYAVAGVLYAFLKSLCTMRTRKSPTLNLPSADCH</sequence>
<organism evidence="1">
    <name type="scientific">bioreactor metagenome</name>
    <dbReference type="NCBI Taxonomy" id="1076179"/>
    <lineage>
        <taxon>unclassified sequences</taxon>
        <taxon>metagenomes</taxon>
        <taxon>ecological metagenomes</taxon>
    </lineage>
</organism>
<gene>
    <name evidence="1" type="ORF">SDC9_183346</name>
</gene>
<reference evidence="1" key="1">
    <citation type="submission" date="2019-08" db="EMBL/GenBank/DDBJ databases">
        <authorList>
            <person name="Kucharzyk K."/>
            <person name="Murdoch R.W."/>
            <person name="Higgins S."/>
            <person name="Loffler F."/>
        </authorList>
    </citation>
    <scope>NUCLEOTIDE SEQUENCE</scope>
</reference>
<dbReference type="AlphaFoldDB" id="A0A645HI94"/>
<proteinExistence type="predicted"/>
<protein>
    <submittedName>
        <fullName evidence="1">Uncharacterized protein</fullName>
    </submittedName>
</protein>
<evidence type="ECO:0000313" key="1">
    <source>
        <dbReference type="EMBL" id="MPN35844.1"/>
    </source>
</evidence>
<name>A0A645HI94_9ZZZZ</name>
<accession>A0A645HI94</accession>
<dbReference type="EMBL" id="VSSQ01089671">
    <property type="protein sequence ID" value="MPN35844.1"/>
    <property type="molecule type" value="Genomic_DNA"/>
</dbReference>
<comment type="caution">
    <text evidence="1">The sequence shown here is derived from an EMBL/GenBank/DDBJ whole genome shotgun (WGS) entry which is preliminary data.</text>
</comment>